<feature type="domain" description="PEGA" evidence="3">
    <location>
        <begin position="163"/>
        <end position="226"/>
    </location>
</feature>
<feature type="compositionally biased region" description="Low complexity" evidence="1">
    <location>
        <begin position="90"/>
        <end position="107"/>
    </location>
</feature>
<feature type="domain" description="Cytoskeleton protein RodZ-like C-terminal" evidence="4">
    <location>
        <begin position="299"/>
        <end position="364"/>
    </location>
</feature>
<feature type="transmembrane region" description="Helical" evidence="2">
    <location>
        <begin position="113"/>
        <end position="133"/>
    </location>
</feature>
<dbReference type="CDD" id="cd00093">
    <property type="entry name" value="HTH_XRE"/>
    <property type="match status" value="1"/>
</dbReference>
<evidence type="ECO:0000259" key="3">
    <source>
        <dbReference type="Pfam" id="PF08308"/>
    </source>
</evidence>
<name>A0ABY7V185_9DEIO</name>
<dbReference type="InterPro" id="IPR001387">
    <property type="entry name" value="Cro/C1-type_HTH"/>
</dbReference>
<organism evidence="5 6">
    <name type="scientific">Deinococcus aquaticus</name>
    <dbReference type="NCBI Taxonomy" id="328692"/>
    <lineage>
        <taxon>Bacteria</taxon>
        <taxon>Thermotogati</taxon>
        <taxon>Deinococcota</taxon>
        <taxon>Deinococci</taxon>
        <taxon>Deinococcales</taxon>
        <taxon>Deinococcaceae</taxon>
        <taxon>Deinococcus</taxon>
    </lineage>
</organism>
<evidence type="ECO:0000256" key="2">
    <source>
        <dbReference type="SAM" id="Phobius"/>
    </source>
</evidence>
<keyword evidence="2" id="KW-0472">Membrane</keyword>
<sequence>MSFGAALKQARETQGLTTQDVALRTKIRGDYLKALEEGNTSLLPERTFARSYLQRYARELSLDPAPLLAEFDRSVPADASQTLRGPAFKGATGAATTTGGSASSRGARTGNPAMLTAAVTALIVLGAGGYYAYSAFLKPSPVSAAPAVPVAAEPTPAPVVTVRLSVSSVPSGAQVYLDNRDLGVTPVKSFPVDARTNAQLRVEFTGRAPLKQTVDLSRSRNLRAQLNPASSTLTDLVAKRAADQAAAARAAAKPAARPAAGTTNGTTPAGTDPTTQPSATPPAAAAKPAATPAAQAVNVTFTGAAWTRVTDGSGRVLFEGTPPAGSVKGFPKGVTIRTGNAGVVKVSVNGAAAASLGQAGQVVTRQF</sequence>
<dbReference type="PANTHER" id="PTHR34475:SF1">
    <property type="entry name" value="CYTOSKELETON PROTEIN RODZ"/>
    <property type="match status" value="1"/>
</dbReference>
<dbReference type="InterPro" id="IPR050400">
    <property type="entry name" value="Bact_Cytoskel_RodZ"/>
</dbReference>
<proteinExistence type="predicted"/>
<keyword evidence="6" id="KW-1185">Reference proteome</keyword>
<dbReference type="Pfam" id="PF08308">
    <property type="entry name" value="PEGA"/>
    <property type="match status" value="1"/>
</dbReference>
<reference evidence="5 6" key="1">
    <citation type="submission" date="2022-12" db="EMBL/GenBank/DDBJ databases">
        <title>Genome Sequence of Deinococcus aquaticus Type Strain PB314.</title>
        <authorList>
            <person name="Albert C."/>
            <person name="Hill J."/>
            <person name="Boren L."/>
            <person name="Scholz-Ng S."/>
            <person name="Fatema N."/>
            <person name="Grosso R."/>
            <person name="Soboslay E."/>
            <person name="Tuohy J."/>
        </authorList>
    </citation>
    <scope>NUCLEOTIDE SEQUENCE [LARGE SCALE GENOMIC DNA]</scope>
    <source>
        <strain evidence="5 6">PB-314</strain>
    </source>
</reference>
<dbReference type="Pfam" id="PF13464">
    <property type="entry name" value="RodZ_C"/>
    <property type="match status" value="1"/>
</dbReference>
<dbReference type="Pfam" id="PF13413">
    <property type="entry name" value="HTH_25"/>
    <property type="match status" value="1"/>
</dbReference>
<keyword evidence="2" id="KW-1133">Transmembrane helix</keyword>
<dbReference type="InterPro" id="IPR013229">
    <property type="entry name" value="PEGA"/>
</dbReference>
<dbReference type="PANTHER" id="PTHR34475">
    <property type="match status" value="1"/>
</dbReference>
<dbReference type="InterPro" id="IPR025194">
    <property type="entry name" value="RodZ-like_C"/>
</dbReference>
<dbReference type="InterPro" id="IPR010982">
    <property type="entry name" value="Lambda_DNA-bd_dom_sf"/>
</dbReference>
<protein>
    <submittedName>
        <fullName evidence="5">DUF4115 domain-containing protein</fullName>
    </submittedName>
</protein>
<evidence type="ECO:0000256" key="1">
    <source>
        <dbReference type="SAM" id="MobiDB-lite"/>
    </source>
</evidence>
<dbReference type="Gene3D" id="1.10.260.40">
    <property type="entry name" value="lambda repressor-like DNA-binding domains"/>
    <property type="match status" value="1"/>
</dbReference>
<evidence type="ECO:0000313" key="5">
    <source>
        <dbReference type="EMBL" id="WDA58949.1"/>
    </source>
</evidence>
<keyword evidence="2" id="KW-0812">Transmembrane</keyword>
<dbReference type="Proteomes" id="UP001217044">
    <property type="component" value="Chromosome"/>
</dbReference>
<accession>A0ABY7V185</accession>
<dbReference type="RefSeq" id="WP_273989213.1">
    <property type="nucleotide sequence ID" value="NZ_BAABQT010000001.1"/>
</dbReference>
<dbReference type="EMBL" id="CP115165">
    <property type="protein sequence ID" value="WDA58949.1"/>
    <property type="molecule type" value="Genomic_DNA"/>
</dbReference>
<feature type="region of interest" description="Disordered" evidence="1">
    <location>
        <begin position="83"/>
        <end position="107"/>
    </location>
</feature>
<gene>
    <name evidence="5" type="ORF">M8445_01665</name>
</gene>
<dbReference type="SUPFAM" id="SSF47413">
    <property type="entry name" value="lambda repressor-like DNA-binding domains"/>
    <property type="match status" value="1"/>
</dbReference>
<evidence type="ECO:0000313" key="6">
    <source>
        <dbReference type="Proteomes" id="UP001217044"/>
    </source>
</evidence>
<feature type="region of interest" description="Disordered" evidence="1">
    <location>
        <begin position="248"/>
        <end position="291"/>
    </location>
</feature>
<evidence type="ECO:0000259" key="4">
    <source>
        <dbReference type="Pfam" id="PF13464"/>
    </source>
</evidence>